<protein>
    <submittedName>
        <fullName evidence="1">Nucleolar protein 7/estrogen receptor coactivator-related</fullName>
    </submittedName>
</protein>
<dbReference type="Proteomes" id="UP001056778">
    <property type="component" value="Chromosome 2"/>
</dbReference>
<proteinExistence type="predicted"/>
<gene>
    <name evidence="1" type="ORF">MML48_2g00010431</name>
</gene>
<accession>A0ACB9TIN8</accession>
<organism evidence="1 2">
    <name type="scientific">Holotrichia oblita</name>
    <name type="common">Chafer beetle</name>
    <dbReference type="NCBI Taxonomy" id="644536"/>
    <lineage>
        <taxon>Eukaryota</taxon>
        <taxon>Metazoa</taxon>
        <taxon>Ecdysozoa</taxon>
        <taxon>Arthropoda</taxon>
        <taxon>Hexapoda</taxon>
        <taxon>Insecta</taxon>
        <taxon>Pterygota</taxon>
        <taxon>Neoptera</taxon>
        <taxon>Endopterygota</taxon>
        <taxon>Coleoptera</taxon>
        <taxon>Polyphaga</taxon>
        <taxon>Scarabaeiformia</taxon>
        <taxon>Scarabaeidae</taxon>
        <taxon>Melolonthinae</taxon>
        <taxon>Holotrichia</taxon>
    </lineage>
</organism>
<evidence type="ECO:0000313" key="2">
    <source>
        <dbReference type="Proteomes" id="UP001056778"/>
    </source>
</evidence>
<name>A0ACB9TIN8_HOLOL</name>
<sequence length="432" mass="49439">MDARLSQYINNYLFGKGEARLITVDLERFAELFVYCTRGTVDEKLKVLLISLGMGTDVNDDIPYTLVKEYVESIVSSYMRIQRICNTIQFKSWKSRGCFVSPQNVQRLAESLTYELARGDLITRRSLEVWLQGSTVLGQLLIFVFRHLYSISHRDKVVQQAGEKGATQFPGEESLTGNAEKDRSLIPVCRGLDLIPSYPSILDLNQIVFINAHLPQQYQLEWRFLFSSEIHGESFSTLIGEYDYIHLIVVWCLLVVIFRTHCESRSIRVNRGGSERLYFRRICSANWNLGPNFFGDDSCFLFTLVPKMRIFPSTGYNQHFQYLNLHQQTMPNGLAMGGQHGYCGLWLDQEYGIGHTSESCTTYSNYSQMSHTKNFQYRHLEVWGLGQPPPTAQERGERVGMSVLDGNVEGKALLKMVGRQMHSEGIRETNPS</sequence>
<comment type="caution">
    <text evidence="1">The sequence shown here is derived from an EMBL/GenBank/DDBJ whole genome shotgun (WGS) entry which is preliminary data.</text>
</comment>
<keyword evidence="2" id="KW-1185">Reference proteome</keyword>
<keyword evidence="1" id="KW-0675">Receptor</keyword>
<evidence type="ECO:0000313" key="1">
    <source>
        <dbReference type="EMBL" id="KAI4466664.1"/>
    </source>
</evidence>
<dbReference type="EMBL" id="CM043016">
    <property type="protein sequence ID" value="KAI4466664.1"/>
    <property type="molecule type" value="Genomic_DNA"/>
</dbReference>
<reference evidence="1" key="1">
    <citation type="submission" date="2022-04" db="EMBL/GenBank/DDBJ databases">
        <title>Chromosome-scale genome assembly of Holotrichia oblita Faldermann.</title>
        <authorList>
            <person name="Rongchong L."/>
        </authorList>
    </citation>
    <scope>NUCLEOTIDE SEQUENCE</scope>
    <source>
        <strain evidence="1">81SQS9</strain>
    </source>
</reference>